<dbReference type="STRING" id="758803.SAMN05421803_11268"/>
<evidence type="ECO:0000313" key="6">
    <source>
        <dbReference type="Proteomes" id="UP000184452"/>
    </source>
</evidence>
<accession>A0A1M6NRR6</accession>
<evidence type="ECO:0000313" key="5">
    <source>
        <dbReference type="EMBL" id="SHJ98346.1"/>
    </source>
</evidence>
<dbReference type="Pfam" id="PF03403">
    <property type="entry name" value="PAF-AH_p_II"/>
    <property type="match status" value="2"/>
</dbReference>
<dbReference type="Gene3D" id="3.40.50.1820">
    <property type="entry name" value="alpha/beta hydrolase"/>
    <property type="match status" value="1"/>
</dbReference>
<dbReference type="GO" id="GO:0016042">
    <property type="term" value="P:lipid catabolic process"/>
    <property type="evidence" value="ECO:0007669"/>
    <property type="project" value="UniProtKB-KW"/>
</dbReference>
<dbReference type="RefSeq" id="WP_073380759.1">
    <property type="nucleotide sequence ID" value="NZ_FQZK01000012.1"/>
</dbReference>
<evidence type="ECO:0000256" key="3">
    <source>
        <dbReference type="ARBA" id="ARBA00023098"/>
    </source>
</evidence>
<gene>
    <name evidence="5" type="ORF">SAMN05421803_11268</name>
</gene>
<evidence type="ECO:0000256" key="2">
    <source>
        <dbReference type="ARBA" id="ARBA00022963"/>
    </source>
</evidence>
<dbReference type="PANTHER" id="PTHR10272:SF0">
    <property type="entry name" value="PLATELET-ACTIVATING FACTOR ACETYLHYDROLASE"/>
    <property type="match status" value="1"/>
</dbReference>
<organism evidence="5 6">
    <name type="scientific">Nocardiopsis flavescens</name>
    <dbReference type="NCBI Taxonomy" id="758803"/>
    <lineage>
        <taxon>Bacteria</taxon>
        <taxon>Bacillati</taxon>
        <taxon>Actinomycetota</taxon>
        <taxon>Actinomycetes</taxon>
        <taxon>Streptosporangiales</taxon>
        <taxon>Nocardiopsidaceae</taxon>
        <taxon>Nocardiopsis</taxon>
    </lineage>
</organism>
<sequence>MTWSEALLLGAIGFLLLTLCLPVRVGRPAVVSAMFVVVGCAASGALTDPRWQWLPLAGGALIALALGALRLRTPRPDRRRGLRATGFTLTLLACLGTAGLGGLGAWAIPVPVFPEPSGPHPVGAVTVQWEDPDREETWTEDPSDHRVVVARVWYPAAPDTAGEPALYLGRDPAEADAVARGLAAGFGVPEIVLTDAAAAGARAVPDARPAPGPHPVVLFSPGLGGVRTQNTVWAEGLASHGYVVAALDHPYDSAVVVLDDGTEVHGALEATGDPVEDDLLAREWADIRAADLDLALVRLLEEDRGPLAGLADPDRVAVAGHSLGGAAALLAAVGDPRYHAVVDLDGLPRLPEDALLPQPVLALVADAGTGSTEGDTRYALALDAAFAASSEPGFAVTVPGTAHLGFSDSPFLLPPFPSLVGSLGREETARITEAACLVFLDASLNGSGTDVAAALSELGEVTPMP</sequence>
<name>A0A1M6NRR6_9ACTN</name>
<dbReference type="InterPro" id="IPR029058">
    <property type="entry name" value="AB_hydrolase_fold"/>
</dbReference>
<dbReference type="GO" id="GO:0003847">
    <property type="term" value="F:1-alkyl-2-acetylglycerophosphocholine esterase activity"/>
    <property type="evidence" value="ECO:0007669"/>
    <property type="project" value="TreeGrafter"/>
</dbReference>
<feature type="transmembrane region" description="Helical" evidence="4">
    <location>
        <begin position="6"/>
        <end position="23"/>
    </location>
</feature>
<dbReference type="SUPFAM" id="SSF53474">
    <property type="entry name" value="alpha/beta-Hydrolases"/>
    <property type="match status" value="1"/>
</dbReference>
<dbReference type="EMBL" id="FQZK01000012">
    <property type="protein sequence ID" value="SHJ98346.1"/>
    <property type="molecule type" value="Genomic_DNA"/>
</dbReference>
<keyword evidence="4" id="KW-0812">Transmembrane</keyword>
<dbReference type="AlphaFoldDB" id="A0A1M6NRR6"/>
<evidence type="ECO:0000256" key="1">
    <source>
        <dbReference type="ARBA" id="ARBA00022801"/>
    </source>
</evidence>
<reference evidence="5 6" key="1">
    <citation type="submission" date="2016-11" db="EMBL/GenBank/DDBJ databases">
        <authorList>
            <person name="Jaros S."/>
            <person name="Januszkiewicz K."/>
            <person name="Wedrychowicz H."/>
        </authorList>
    </citation>
    <scope>NUCLEOTIDE SEQUENCE [LARGE SCALE GENOMIC DNA]</scope>
    <source>
        <strain evidence="5 6">CGMCC 4.5723</strain>
    </source>
</reference>
<feature type="transmembrane region" description="Helical" evidence="4">
    <location>
        <begin position="53"/>
        <end position="72"/>
    </location>
</feature>
<keyword evidence="3" id="KW-0443">Lipid metabolism</keyword>
<keyword evidence="4" id="KW-1133">Transmembrane helix</keyword>
<dbReference type="Proteomes" id="UP000184452">
    <property type="component" value="Unassembled WGS sequence"/>
</dbReference>
<proteinExistence type="predicted"/>
<evidence type="ECO:0000256" key="4">
    <source>
        <dbReference type="SAM" id="Phobius"/>
    </source>
</evidence>
<keyword evidence="2" id="KW-0442">Lipid degradation</keyword>
<keyword evidence="6" id="KW-1185">Reference proteome</keyword>
<keyword evidence="1 5" id="KW-0378">Hydrolase</keyword>
<feature type="transmembrane region" description="Helical" evidence="4">
    <location>
        <begin position="84"/>
        <end position="108"/>
    </location>
</feature>
<keyword evidence="4" id="KW-0472">Membrane</keyword>
<protein>
    <submittedName>
        <fullName evidence="5">Platelet-activating factor acetylhydrolase, isoform II</fullName>
    </submittedName>
</protein>
<dbReference type="PANTHER" id="PTHR10272">
    <property type="entry name" value="PLATELET-ACTIVATING FACTOR ACETYLHYDROLASE"/>
    <property type="match status" value="1"/>
</dbReference>